<dbReference type="InterPro" id="IPR050117">
    <property type="entry name" value="MAPK"/>
</dbReference>
<evidence type="ECO:0000256" key="3">
    <source>
        <dbReference type="ARBA" id="ARBA00022679"/>
    </source>
</evidence>
<gene>
    <name evidence="11" type="primary">ABSGL_09163.1 scaffold 10682</name>
</gene>
<evidence type="ECO:0000313" key="12">
    <source>
        <dbReference type="Proteomes" id="UP000078561"/>
    </source>
</evidence>
<dbReference type="PROSITE" id="PS00107">
    <property type="entry name" value="PROTEIN_KINASE_ATP"/>
    <property type="match status" value="1"/>
</dbReference>
<keyword evidence="12" id="KW-1185">Reference proteome</keyword>
<dbReference type="OrthoDB" id="2158884at2759"/>
<evidence type="ECO:0000256" key="7">
    <source>
        <dbReference type="ARBA" id="ARBA00023242"/>
    </source>
</evidence>
<dbReference type="SMART" id="SM00220">
    <property type="entry name" value="S_TKc"/>
    <property type="match status" value="1"/>
</dbReference>
<proteinExistence type="predicted"/>
<dbReference type="InterPro" id="IPR017441">
    <property type="entry name" value="Protein_kinase_ATP_BS"/>
</dbReference>
<dbReference type="AlphaFoldDB" id="A0A168Q1F9"/>
<comment type="subcellular location">
    <subcellularLocation>
        <location evidence="1">Nucleus</location>
    </subcellularLocation>
</comment>
<feature type="compositionally biased region" description="Polar residues" evidence="9">
    <location>
        <begin position="573"/>
        <end position="587"/>
    </location>
</feature>
<dbReference type="GO" id="GO:0004674">
    <property type="term" value="F:protein serine/threonine kinase activity"/>
    <property type="evidence" value="ECO:0007669"/>
    <property type="project" value="UniProtKB-KW"/>
</dbReference>
<evidence type="ECO:0000313" key="11">
    <source>
        <dbReference type="EMBL" id="SAM03345.1"/>
    </source>
</evidence>
<keyword evidence="5" id="KW-0418">Kinase</keyword>
<dbReference type="PANTHER" id="PTHR24055">
    <property type="entry name" value="MITOGEN-ACTIVATED PROTEIN KINASE"/>
    <property type="match status" value="1"/>
</dbReference>
<reference evidence="11" key="1">
    <citation type="submission" date="2016-04" db="EMBL/GenBank/DDBJ databases">
        <authorList>
            <person name="Evans L.H."/>
            <person name="Alamgir A."/>
            <person name="Owens N."/>
            <person name="Weber N.D."/>
            <person name="Virtaneva K."/>
            <person name="Barbian K."/>
            <person name="Babar A."/>
            <person name="Rosenke K."/>
        </authorList>
    </citation>
    <scope>NUCLEOTIDE SEQUENCE [LARGE SCALE GENOMIC DNA]</scope>
    <source>
        <strain evidence="11">CBS 101.48</strain>
    </source>
</reference>
<dbReference type="Gene3D" id="1.10.510.10">
    <property type="entry name" value="Transferase(Phosphotransferase) domain 1"/>
    <property type="match status" value="1"/>
</dbReference>
<evidence type="ECO:0000256" key="8">
    <source>
        <dbReference type="PROSITE-ProRule" id="PRU10141"/>
    </source>
</evidence>
<keyword evidence="6 8" id="KW-0067">ATP-binding</keyword>
<evidence type="ECO:0000256" key="2">
    <source>
        <dbReference type="ARBA" id="ARBA00022527"/>
    </source>
</evidence>
<keyword evidence="3" id="KW-0808">Transferase</keyword>
<dbReference type="PROSITE" id="PS50011">
    <property type="entry name" value="PROTEIN_KINASE_DOM"/>
    <property type="match status" value="1"/>
</dbReference>
<organism evidence="11">
    <name type="scientific">Absidia glauca</name>
    <name type="common">Pin mould</name>
    <dbReference type="NCBI Taxonomy" id="4829"/>
    <lineage>
        <taxon>Eukaryota</taxon>
        <taxon>Fungi</taxon>
        <taxon>Fungi incertae sedis</taxon>
        <taxon>Mucoromycota</taxon>
        <taxon>Mucoromycotina</taxon>
        <taxon>Mucoromycetes</taxon>
        <taxon>Mucorales</taxon>
        <taxon>Cunninghamellaceae</taxon>
        <taxon>Absidia</taxon>
    </lineage>
</organism>
<dbReference type="PROSITE" id="PS00108">
    <property type="entry name" value="PROTEIN_KINASE_ST"/>
    <property type="match status" value="1"/>
</dbReference>
<dbReference type="InterPro" id="IPR011009">
    <property type="entry name" value="Kinase-like_dom_sf"/>
</dbReference>
<dbReference type="GO" id="GO:0005524">
    <property type="term" value="F:ATP binding"/>
    <property type="evidence" value="ECO:0007669"/>
    <property type="project" value="UniProtKB-UniRule"/>
</dbReference>
<evidence type="ECO:0000259" key="10">
    <source>
        <dbReference type="PROSITE" id="PS50011"/>
    </source>
</evidence>
<keyword evidence="4 8" id="KW-0547">Nucleotide-binding</keyword>
<keyword evidence="7" id="KW-0539">Nucleus</keyword>
<feature type="binding site" evidence="8">
    <location>
        <position position="44"/>
    </location>
    <ligand>
        <name>ATP</name>
        <dbReference type="ChEBI" id="CHEBI:30616"/>
    </ligand>
</feature>
<dbReference type="InterPro" id="IPR008271">
    <property type="entry name" value="Ser/Thr_kinase_AS"/>
</dbReference>
<dbReference type="FunFam" id="1.10.510.10:FF:000624">
    <property type="entry name" value="Mitogen-activated protein kinase"/>
    <property type="match status" value="1"/>
</dbReference>
<name>A0A168Q1F9_ABSGL</name>
<evidence type="ECO:0000256" key="9">
    <source>
        <dbReference type="SAM" id="MobiDB-lite"/>
    </source>
</evidence>
<dbReference type="Pfam" id="PF00069">
    <property type="entry name" value="Pkinase"/>
    <property type="match status" value="1"/>
</dbReference>
<evidence type="ECO:0000256" key="4">
    <source>
        <dbReference type="ARBA" id="ARBA00022741"/>
    </source>
</evidence>
<feature type="compositionally biased region" description="Polar residues" evidence="9">
    <location>
        <begin position="266"/>
        <end position="285"/>
    </location>
</feature>
<dbReference type="InParanoid" id="A0A168Q1F9"/>
<dbReference type="GO" id="GO:0005634">
    <property type="term" value="C:nucleus"/>
    <property type="evidence" value="ECO:0007669"/>
    <property type="project" value="UniProtKB-SubCell"/>
</dbReference>
<keyword evidence="2" id="KW-0723">Serine/threonine-protein kinase</keyword>
<protein>
    <recommendedName>
        <fullName evidence="10">Protein kinase domain-containing protein</fullName>
    </recommendedName>
</protein>
<evidence type="ECO:0000256" key="5">
    <source>
        <dbReference type="ARBA" id="ARBA00022777"/>
    </source>
</evidence>
<dbReference type="InterPro" id="IPR000719">
    <property type="entry name" value="Prot_kinase_dom"/>
</dbReference>
<evidence type="ECO:0000256" key="6">
    <source>
        <dbReference type="ARBA" id="ARBA00022840"/>
    </source>
</evidence>
<dbReference type="Gene3D" id="3.30.200.20">
    <property type="entry name" value="Phosphorylase Kinase, domain 1"/>
    <property type="match status" value="1"/>
</dbReference>
<evidence type="ECO:0000256" key="1">
    <source>
        <dbReference type="ARBA" id="ARBA00004123"/>
    </source>
</evidence>
<dbReference type="EMBL" id="LT554077">
    <property type="protein sequence ID" value="SAM03345.1"/>
    <property type="molecule type" value="Genomic_DNA"/>
</dbReference>
<dbReference type="SUPFAM" id="SSF56112">
    <property type="entry name" value="Protein kinase-like (PK-like)"/>
    <property type="match status" value="1"/>
</dbReference>
<feature type="region of interest" description="Disordered" evidence="9">
    <location>
        <begin position="259"/>
        <end position="285"/>
    </location>
</feature>
<feature type="compositionally biased region" description="Polar residues" evidence="9">
    <location>
        <begin position="685"/>
        <end position="709"/>
    </location>
</feature>
<feature type="domain" description="Protein kinase" evidence="10">
    <location>
        <begin position="12"/>
        <end position="357"/>
    </location>
</feature>
<feature type="compositionally biased region" description="Polar residues" evidence="9">
    <location>
        <begin position="617"/>
        <end position="640"/>
    </location>
</feature>
<feature type="region of interest" description="Disordered" evidence="9">
    <location>
        <begin position="573"/>
        <end position="666"/>
    </location>
</feature>
<dbReference type="STRING" id="4829.A0A168Q1F9"/>
<dbReference type="Proteomes" id="UP000078561">
    <property type="component" value="Unassembled WGS sequence"/>
</dbReference>
<feature type="region of interest" description="Disordered" evidence="9">
    <location>
        <begin position="685"/>
        <end position="723"/>
    </location>
</feature>
<accession>A0A168Q1F9</accession>
<sequence>MTRMPSSTIQDYDFLDQIGVGSFGCVYRAKHKATNSTVSPVAVKVMKKKSGRSTESNHWQEYKTMKRLSAHPNIVHLYEGFTGPTKILYFVMEFMNGGNLYQYLEKRRDLGEKLNEEEIRLIVRQTLNALESIHSQGYFHRDLKPENLLVNTSPDEPTQLTIKLADFGLARELKNKAPYTDYVSTRWYRSPEVLLKAPVYSSSVDIWAVGVIMAELLTLHPLFPGQSEIDQLFKICEIIGSPGSNVAIKKKNKIRNNGFSRKKSDMTLSTPKTNASPPTNNSVSDKQSCFLGDGGEWKEGVKLAHKLGFQFPEVEPKGLIMALPSGSKLMVDLIRRLLLFDPTKRLCASDALGHPFFIDILNTTPNRPISEQLQTPTKTTTPRTVSMVDIKETLPSPSAHSASFMDPLSFYPLSLAMESNMSNFGERLNSEFYTLIGNHSESDKLAVESGPHNDIRHRHSTSVMNTQLTERFTTLNDIVDTVDQTMDDSTNKCNSGSNDLELPISTDHDDHITNLISTNQSSLQTLDNSTSTQRHNRHDSLDLLVGLDTSPIPLNLRPSFSSPLNHLDHLNQRRQNQKQQSHFTAIPTTTTAAASSEKKKTSTGFTHFFGLRKKIRQPSSSNLRATSKNTPDKSTPSSPQDRPIKQPAPTCDTSAKSADPIGIPRTESFPSFILKQIASTSTSIRPTLNVTNTKKAASTQRSTEHINQQQEHRPKSFQRRSPSISLLNTYYDGSNTKEKAGGSKSFWSRKHTQQIDDTPMNTSYTSNLHFTPSTTLPAILK</sequence>